<name>A0A4Y2BCC5_ARAVE</name>
<organism evidence="1 2">
    <name type="scientific">Araneus ventricosus</name>
    <name type="common">Orbweaver spider</name>
    <name type="synonym">Epeira ventricosa</name>
    <dbReference type="NCBI Taxonomy" id="182803"/>
    <lineage>
        <taxon>Eukaryota</taxon>
        <taxon>Metazoa</taxon>
        <taxon>Ecdysozoa</taxon>
        <taxon>Arthropoda</taxon>
        <taxon>Chelicerata</taxon>
        <taxon>Arachnida</taxon>
        <taxon>Araneae</taxon>
        <taxon>Araneomorphae</taxon>
        <taxon>Entelegynae</taxon>
        <taxon>Araneoidea</taxon>
        <taxon>Araneidae</taxon>
        <taxon>Araneus</taxon>
    </lineage>
</organism>
<accession>A0A4Y2BCC5</accession>
<dbReference type="AlphaFoldDB" id="A0A4Y2BCC5"/>
<comment type="caution">
    <text evidence="1">The sequence shown here is derived from an EMBL/GenBank/DDBJ whole genome shotgun (WGS) entry which is preliminary data.</text>
</comment>
<protein>
    <submittedName>
        <fullName evidence="1">Uncharacterized protein</fullName>
    </submittedName>
</protein>
<evidence type="ECO:0000313" key="2">
    <source>
        <dbReference type="Proteomes" id="UP000499080"/>
    </source>
</evidence>
<evidence type="ECO:0000313" key="1">
    <source>
        <dbReference type="EMBL" id="GBL89129.1"/>
    </source>
</evidence>
<reference evidence="1 2" key="1">
    <citation type="journal article" date="2019" name="Sci. Rep.">
        <title>Orb-weaving spider Araneus ventricosus genome elucidates the spidroin gene catalogue.</title>
        <authorList>
            <person name="Kono N."/>
            <person name="Nakamura H."/>
            <person name="Ohtoshi R."/>
            <person name="Moran D.A.P."/>
            <person name="Shinohara A."/>
            <person name="Yoshida Y."/>
            <person name="Fujiwara M."/>
            <person name="Mori M."/>
            <person name="Tomita M."/>
            <person name="Arakawa K."/>
        </authorList>
    </citation>
    <scope>NUCLEOTIDE SEQUENCE [LARGE SCALE GENOMIC DNA]</scope>
</reference>
<keyword evidence="2" id="KW-1185">Reference proteome</keyword>
<dbReference type="Proteomes" id="UP000499080">
    <property type="component" value="Unassembled WGS sequence"/>
</dbReference>
<dbReference type="EMBL" id="BGPR01000063">
    <property type="protein sequence ID" value="GBL89129.1"/>
    <property type="molecule type" value="Genomic_DNA"/>
</dbReference>
<sequence length="155" mass="18096">MHLEARILKFNLEIFLFNILCNFSQVFGRSLRNNDHRKPIDAPLDRGKDYRFNDFPIHDQHSTVIHLSAHLENGHRVYFTTENEIFLPKHLWKQHSHLSSVFAPKMSLNAPYCTMKYPSNTLGTLLLPWMKNDAGFQEKHFKASVIAAKDGSRLY</sequence>
<gene>
    <name evidence="1" type="ORF">AVEN_255257_1</name>
</gene>
<proteinExistence type="predicted"/>